<evidence type="ECO:0000313" key="6">
    <source>
        <dbReference type="Proteomes" id="UP000051634"/>
    </source>
</evidence>
<evidence type="ECO:0000259" key="2">
    <source>
        <dbReference type="Pfam" id="PF01464"/>
    </source>
</evidence>
<dbReference type="PANTHER" id="PTHR37423:SF2">
    <property type="entry name" value="MEMBRANE-BOUND LYTIC MUREIN TRANSGLYCOSYLASE C"/>
    <property type="match status" value="1"/>
</dbReference>
<evidence type="ECO:0000313" key="5">
    <source>
        <dbReference type="Proteomes" id="UP000051276"/>
    </source>
</evidence>
<comment type="caution">
    <text evidence="4">The sequence shown here is derived from an EMBL/GenBank/DDBJ whole genome shotgun (WGS) entry which is preliminary data.</text>
</comment>
<dbReference type="Proteomes" id="UP000051634">
    <property type="component" value="Unassembled WGS sequence"/>
</dbReference>
<name>A0A0T5Z658_9GAMM</name>
<gene>
    <name evidence="3" type="ORF">Ga0074115_10361</name>
    <name evidence="4" type="ORF">Ga0076813_13468</name>
</gene>
<evidence type="ECO:0000313" key="4">
    <source>
        <dbReference type="EMBL" id="KRT58407.1"/>
    </source>
</evidence>
<organism evidence="4 5">
    <name type="scientific">endosymbiont of Ridgeia piscesae</name>
    <dbReference type="NCBI Taxonomy" id="54398"/>
    <lineage>
        <taxon>Bacteria</taxon>
        <taxon>Pseudomonadati</taxon>
        <taxon>Pseudomonadota</taxon>
        <taxon>Gammaproteobacteria</taxon>
        <taxon>sulfur-oxidizing symbionts</taxon>
    </lineage>
</organism>
<dbReference type="EMBL" id="LMXI01000348">
    <property type="protein sequence ID" value="KRT58407.1"/>
    <property type="molecule type" value="Genomic_DNA"/>
</dbReference>
<reference evidence="5 6" key="1">
    <citation type="submission" date="2015-11" db="EMBL/GenBank/DDBJ databases">
        <title>The genome of Candidatus Endoriftia persephone in Ridgeia piscesae and population structure of the North Eastern Pacific vestimentiferan symbionts.</title>
        <authorList>
            <person name="Perez M."/>
            <person name="Juniper K.S."/>
        </authorList>
    </citation>
    <scope>NUCLEOTIDE SEQUENCE [LARGE SCALE GENOMIC DNA]</scope>
    <source>
        <strain evidence="4">Ind10</strain>
        <strain evidence="3">Ind11</strain>
    </source>
</reference>
<dbReference type="OrthoDB" id="92254at2"/>
<comment type="similarity">
    <text evidence="1">Belongs to the transglycosylase Slt family.</text>
</comment>
<dbReference type="EMBL" id="LDXT01000093">
    <property type="protein sequence ID" value="KRT54164.1"/>
    <property type="molecule type" value="Genomic_DNA"/>
</dbReference>
<evidence type="ECO:0000313" key="3">
    <source>
        <dbReference type="EMBL" id="KRT54164.1"/>
    </source>
</evidence>
<proteinExistence type="inferred from homology"/>
<dbReference type="AlphaFoldDB" id="A0A0T5Z658"/>
<protein>
    <submittedName>
        <fullName evidence="4">Membrane-bound lytic murein transglycosylase F</fullName>
    </submittedName>
    <submittedName>
        <fullName evidence="3">Transglycosylase SLT domain</fullName>
    </submittedName>
</protein>
<dbReference type="InterPro" id="IPR008258">
    <property type="entry name" value="Transglycosylase_SLT_dom_1"/>
</dbReference>
<feature type="domain" description="Transglycosylase SLT" evidence="2">
    <location>
        <begin position="51"/>
        <end position="158"/>
    </location>
</feature>
<accession>A0A0T5Z658</accession>
<dbReference type="SUPFAM" id="SSF53955">
    <property type="entry name" value="Lysozyme-like"/>
    <property type="match status" value="1"/>
</dbReference>
<dbReference type="RefSeq" id="WP_057955618.1">
    <property type="nucleotide sequence ID" value="NZ_KQ556886.1"/>
</dbReference>
<dbReference type="Gene3D" id="1.10.530.10">
    <property type="match status" value="1"/>
</dbReference>
<dbReference type="PANTHER" id="PTHR37423">
    <property type="entry name" value="SOLUBLE LYTIC MUREIN TRANSGLYCOSYLASE-RELATED"/>
    <property type="match status" value="1"/>
</dbReference>
<evidence type="ECO:0000256" key="1">
    <source>
        <dbReference type="ARBA" id="ARBA00007734"/>
    </source>
</evidence>
<dbReference type="Pfam" id="PF01464">
    <property type="entry name" value="SLT"/>
    <property type="match status" value="1"/>
</dbReference>
<dbReference type="Proteomes" id="UP000051276">
    <property type="component" value="Unassembled WGS sequence"/>
</dbReference>
<keyword evidence="6" id="KW-1185">Reference proteome</keyword>
<sequence>MSARTLRLFVLLVIIPGLALAGVAKHVSHEHWTKQYDRYFRKYTKHYFGPHVDWRWFKAQGIAESGLKADALSRVGAKGIMQILPSTYEEIKKKNPHFTQIDEPRWNIAAGIFYDRMLYRRWKKGALPTEQRLPFALASYNAGYGKVSKAFKRAKSRHGDIKQWEQVAPFTPRETRHYVSRIKDLMEPEE</sequence>
<dbReference type="STRING" id="54398.Ga0074115_10361"/>
<dbReference type="InterPro" id="IPR023346">
    <property type="entry name" value="Lysozyme-like_dom_sf"/>
</dbReference>